<gene>
    <name evidence="2" type="ORF">BN946_scf184569.g46</name>
</gene>
<dbReference type="Gene3D" id="3.80.10.10">
    <property type="entry name" value="Ribonuclease Inhibitor"/>
    <property type="match status" value="1"/>
</dbReference>
<dbReference type="SUPFAM" id="SSF81383">
    <property type="entry name" value="F-box domain"/>
    <property type="match status" value="1"/>
</dbReference>
<evidence type="ECO:0000313" key="3">
    <source>
        <dbReference type="Proteomes" id="UP000029665"/>
    </source>
</evidence>
<evidence type="ECO:0000313" key="2">
    <source>
        <dbReference type="EMBL" id="CDO70503.1"/>
    </source>
</evidence>
<dbReference type="EMBL" id="CCBP010000083">
    <property type="protein sequence ID" value="CDO70503.1"/>
    <property type="molecule type" value="Genomic_DNA"/>
</dbReference>
<proteinExistence type="predicted"/>
<dbReference type="InterPro" id="IPR032675">
    <property type="entry name" value="LRR_dom_sf"/>
</dbReference>
<dbReference type="HOGENOM" id="CLU_570033_0_0_1"/>
<dbReference type="Pfam" id="PF12937">
    <property type="entry name" value="F-box-like"/>
    <property type="match status" value="1"/>
</dbReference>
<dbReference type="InterPro" id="IPR036047">
    <property type="entry name" value="F-box-like_dom_sf"/>
</dbReference>
<comment type="caution">
    <text evidence="2">The sequence shown here is derived from an EMBL/GenBank/DDBJ whole genome shotgun (WGS) entry which is preliminary data.</text>
</comment>
<feature type="domain" description="F-box" evidence="1">
    <location>
        <begin position="19"/>
        <end position="55"/>
    </location>
</feature>
<keyword evidence="3" id="KW-1185">Reference proteome</keyword>
<dbReference type="InterPro" id="IPR001810">
    <property type="entry name" value="F-box_dom"/>
</dbReference>
<accession>A0A060SDM3</accession>
<sequence>MASTQPAHQIGQASQRTGIGHLPVELLHVIFGHFHRDRETITACSCVCRQWRAVALPYVFAELEMGHQELDNLTQSLDTFPHLPQYVEKLLIYVRPRAFGSTQLEGSVPLVYNTLVELLSRLSSLKYLELLRLPLPDGPLDEAAVALAHGMYASGVTRLQCLSLEGCYRYPARIREHLSVQTILSITEMLSPSELRLYNTPIDCSPLAGVDDVSAPGRLRIKSLSGDELYILPLSGYPDEDTPLLDTLSQRLALHCLHTLQLGLRIRTSRRESLRAVGDFLHHAGGDTLRHLSLPFILKVMENERSDDTPGYWQDLRLSSLRGLTSFSMQVYLPVRYQVINYEHPPPTAYRRDGSLDYVPRIPMSAVCTALLATLPQTVRVLTIVVSRIYETKPLEDDRVANLDALDAFLAGPQLPHLNTAHIVLDDVFLQWRAPLNKCIAAVRKVMTRSAARGILHIHSKRLFFHGGFDPYRSIDPFD</sequence>
<organism evidence="2 3">
    <name type="scientific">Pycnoporus cinnabarinus</name>
    <name type="common">Cinnabar-red polypore</name>
    <name type="synonym">Trametes cinnabarina</name>
    <dbReference type="NCBI Taxonomy" id="5643"/>
    <lineage>
        <taxon>Eukaryota</taxon>
        <taxon>Fungi</taxon>
        <taxon>Dikarya</taxon>
        <taxon>Basidiomycota</taxon>
        <taxon>Agaricomycotina</taxon>
        <taxon>Agaricomycetes</taxon>
        <taxon>Polyporales</taxon>
        <taxon>Polyporaceae</taxon>
        <taxon>Trametes</taxon>
    </lineage>
</organism>
<dbReference type="OMA" id="MISICVD"/>
<dbReference type="STRING" id="5643.A0A060SDM3"/>
<name>A0A060SDM3_PYCCI</name>
<reference evidence="2" key="1">
    <citation type="submission" date="2014-01" db="EMBL/GenBank/DDBJ databases">
        <title>The genome of the white-rot fungus Pycnoporus cinnabarinus: a basidiomycete model with a versatile arsenal for lignocellulosic biomass breakdown.</title>
        <authorList>
            <person name="Levasseur A."/>
            <person name="Lomascolo A."/>
            <person name="Ruiz-Duenas F.J."/>
            <person name="Uzan E."/>
            <person name="Piumi F."/>
            <person name="Kues U."/>
            <person name="Ram A.F.J."/>
            <person name="Murat C."/>
            <person name="Haon M."/>
            <person name="Benoit I."/>
            <person name="Arfi Y."/>
            <person name="Chevret D."/>
            <person name="Drula E."/>
            <person name="Kwon M.J."/>
            <person name="Gouret P."/>
            <person name="Lesage-Meessen L."/>
            <person name="Lombard V."/>
            <person name="Mariette J."/>
            <person name="Noirot C."/>
            <person name="Park J."/>
            <person name="Patyshakuliyeva A."/>
            <person name="Wieneger R.A.B."/>
            <person name="Wosten H.A.B."/>
            <person name="Martin F."/>
            <person name="Coutinho P.M."/>
            <person name="de Vries R."/>
            <person name="Martinez A.T."/>
            <person name="Klopp C."/>
            <person name="Pontarotti P."/>
            <person name="Henrissat B."/>
            <person name="Record E."/>
        </authorList>
    </citation>
    <scope>NUCLEOTIDE SEQUENCE [LARGE SCALE GENOMIC DNA]</scope>
    <source>
        <strain evidence="2">BRFM137</strain>
    </source>
</reference>
<evidence type="ECO:0000259" key="1">
    <source>
        <dbReference type="Pfam" id="PF12937"/>
    </source>
</evidence>
<dbReference type="OrthoDB" id="2729743at2759"/>
<protein>
    <recommendedName>
        <fullName evidence="1">F-box domain-containing protein</fullName>
    </recommendedName>
</protein>
<dbReference type="AlphaFoldDB" id="A0A060SDM3"/>
<dbReference type="Proteomes" id="UP000029665">
    <property type="component" value="Unassembled WGS sequence"/>
</dbReference>